<comment type="caution">
    <text evidence="3">The sequence shown here is derived from an EMBL/GenBank/DDBJ whole genome shotgun (WGS) entry which is preliminary data.</text>
</comment>
<reference evidence="3 4" key="1">
    <citation type="journal article" date="2015" name="Genome Announc.">
        <title>Draft Genome of the Euendolithic (true boring) Cyanobacterium Mastigocoleus testarum strain BC008.</title>
        <authorList>
            <person name="Guida B.S."/>
            <person name="Garcia-Pichel F."/>
        </authorList>
    </citation>
    <scope>NUCLEOTIDE SEQUENCE [LARGE SCALE GENOMIC DNA]</scope>
    <source>
        <strain evidence="3 4">BC008</strain>
    </source>
</reference>
<accession>A0A0V7ZV75</accession>
<dbReference type="EMBL" id="LMTZ01000066">
    <property type="protein sequence ID" value="KST68350.1"/>
    <property type="molecule type" value="Genomic_DNA"/>
</dbReference>
<proteinExistence type="predicted"/>
<dbReference type="RefSeq" id="WP_027846277.1">
    <property type="nucleotide sequence ID" value="NZ_LMTZ01000066.1"/>
</dbReference>
<dbReference type="OrthoDB" id="4565346at2"/>
<evidence type="ECO:0000313" key="2">
    <source>
        <dbReference type="EMBL" id="KST68025.1"/>
    </source>
</evidence>
<dbReference type="AlphaFoldDB" id="A0A0V7ZV75"/>
<protein>
    <recommendedName>
        <fullName evidence="1">DUF427 domain-containing protein</fullName>
    </recommendedName>
</protein>
<name>A0A0V7ZV75_9CYAN</name>
<dbReference type="Gene3D" id="2.170.150.40">
    <property type="entry name" value="Domain of unknown function (DUF427)"/>
    <property type="match status" value="1"/>
</dbReference>
<gene>
    <name evidence="2" type="ORF">BC008_32090</name>
    <name evidence="3" type="ORF">BC008_33035</name>
</gene>
<dbReference type="InterPro" id="IPR038694">
    <property type="entry name" value="DUF427_sf"/>
</dbReference>
<dbReference type="EMBL" id="LMTZ01000083">
    <property type="protein sequence ID" value="KST68025.1"/>
    <property type="molecule type" value="Genomic_DNA"/>
</dbReference>
<feature type="domain" description="DUF427" evidence="1">
    <location>
        <begin position="3"/>
        <end position="88"/>
    </location>
</feature>
<evidence type="ECO:0000313" key="4">
    <source>
        <dbReference type="Proteomes" id="UP000053372"/>
    </source>
</evidence>
<dbReference type="Pfam" id="PF04248">
    <property type="entry name" value="NTP_transf_9"/>
    <property type="match status" value="1"/>
</dbReference>
<sequence>MAKAIWNDTVLAQSNDTIVIDGNHYFPPDSVNKQYLKESNKHTICPWKGTANYYDIEVNEQINRDAAWFYPNAKEKAKHFENYVAFWRGVKVEA</sequence>
<evidence type="ECO:0000259" key="1">
    <source>
        <dbReference type="Pfam" id="PF04248"/>
    </source>
</evidence>
<keyword evidence="4" id="KW-1185">Reference proteome</keyword>
<dbReference type="Proteomes" id="UP000053372">
    <property type="component" value="Unassembled WGS sequence"/>
</dbReference>
<evidence type="ECO:0000313" key="3">
    <source>
        <dbReference type="EMBL" id="KST68350.1"/>
    </source>
</evidence>
<organism evidence="3 4">
    <name type="scientific">Mastigocoleus testarum BC008</name>
    <dbReference type="NCBI Taxonomy" id="371196"/>
    <lineage>
        <taxon>Bacteria</taxon>
        <taxon>Bacillati</taxon>
        <taxon>Cyanobacteriota</taxon>
        <taxon>Cyanophyceae</taxon>
        <taxon>Nostocales</taxon>
        <taxon>Hapalosiphonaceae</taxon>
        <taxon>Mastigocoleus</taxon>
    </lineage>
</organism>
<dbReference type="PANTHER" id="PTHR34310:SF5">
    <property type="entry name" value="DUF427 DOMAIN PROTEIN (AFU_ORTHOLOGUE AFUA_3G02220)"/>
    <property type="match status" value="1"/>
</dbReference>
<dbReference type="InterPro" id="IPR007361">
    <property type="entry name" value="DUF427"/>
</dbReference>
<dbReference type="PANTHER" id="PTHR34310">
    <property type="entry name" value="DUF427 DOMAIN PROTEIN (AFU_ORTHOLOGUE AFUA_3G02220)"/>
    <property type="match status" value="1"/>
</dbReference>